<dbReference type="InterPro" id="IPR050269">
    <property type="entry name" value="ComplexI_Subunit6"/>
</dbReference>
<dbReference type="PANTHER" id="PTHR11435:SF1">
    <property type="entry name" value="NADH-UBIQUINONE OXIDOREDUCTASE CHAIN 6"/>
    <property type="match status" value="1"/>
</dbReference>
<keyword evidence="5" id="KW-0813">Transport</keyword>
<evidence type="ECO:0000256" key="4">
    <source>
        <dbReference type="ARBA" id="ARBA00021095"/>
    </source>
</evidence>
<comment type="catalytic activity">
    <reaction evidence="15">
        <text>a ubiquinone + NADH + 5 H(+)(in) = a ubiquinol + NAD(+) + 4 H(+)(out)</text>
        <dbReference type="Rhea" id="RHEA:29091"/>
        <dbReference type="Rhea" id="RHEA-COMP:9565"/>
        <dbReference type="Rhea" id="RHEA-COMP:9566"/>
        <dbReference type="ChEBI" id="CHEBI:15378"/>
        <dbReference type="ChEBI" id="CHEBI:16389"/>
        <dbReference type="ChEBI" id="CHEBI:17976"/>
        <dbReference type="ChEBI" id="CHEBI:57540"/>
        <dbReference type="ChEBI" id="CHEBI:57945"/>
        <dbReference type="EC" id="7.1.1.2"/>
    </reaction>
</comment>
<reference evidence="19" key="2">
    <citation type="submission" date="2006-11" db="EMBL/GenBank/DDBJ databases">
        <authorList>
            <consortium name="NCBI Genome Project"/>
        </authorList>
    </citation>
    <scope>NUCLEOTIDE SEQUENCE</scope>
</reference>
<dbReference type="PANTHER" id="PTHR11435">
    <property type="entry name" value="NADH UBIQUINONE OXIDOREDUCTASE SUBUNIT ND6"/>
    <property type="match status" value="1"/>
</dbReference>
<keyword evidence="12 17" id="KW-0496">Mitochondrion</keyword>
<geneLocation type="mitochondrion" evidence="17 19"/>
<sequence>MTKLLLILMFLFIFYFSFCTHPLLMVLIIMINTCLSCILLGTLQFSFWFSYVLFLVFLGGLLILFLYISSLASNETFNLKFLLTPFLSSLLIMILVSMNNEMSMDSVNSEFKCQFNSNLISTLTYSLNSVIFVILIMTYLLITLMAVVKISQLGFGPLRQWKYDTPHSQNPPSN</sequence>
<keyword evidence="11" id="KW-0520">NAD</keyword>
<comment type="similarity">
    <text evidence="2">Belongs to the complex I subunit 6 family.</text>
</comment>
<evidence type="ECO:0000256" key="2">
    <source>
        <dbReference type="ARBA" id="ARBA00005698"/>
    </source>
</evidence>
<feature type="transmembrane region" description="Helical" evidence="16">
    <location>
        <begin position="12"/>
        <end position="41"/>
    </location>
</feature>
<keyword evidence="8" id="KW-1278">Translocase</keyword>
<keyword evidence="13 16" id="KW-0472">Membrane</keyword>
<name>A0MCU1_PRICU</name>
<feature type="transmembrane region" description="Helical" evidence="16">
    <location>
        <begin position="125"/>
        <end position="148"/>
    </location>
</feature>
<evidence type="ECO:0000256" key="3">
    <source>
        <dbReference type="ARBA" id="ARBA00012944"/>
    </source>
</evidence>
<keyword evidence="7 16" id="KW-0812">Transmembrane</keyword>
<feature type="transmembrane region" description="Helical" evidence="16">
    <location>
        <begin position="47"/>
        <end position="67"/>
    </location>
</feature>
<organism evidence="17">
    <name type="scientific">Priapulus caudatus</name>
    <name type="common">Priapulid worm</name>
    <dbReference type="NCBI Taxonomy" id="37621"/>
    <lineage>
        <taxon>Eukaryota</taxon>
        <taxon>Metazoa</taxon>
        <taxon>Ecdysozoa</taxon>
        <taxon>Scalidophora</taxon>
        <taxon>Priapulida</taxon>
        <taxon>Priapulimorpha</taxon>
        <taxon>Priapulimorphida</taxon>
        <taxon>Priapulidae</taxon>
        <taxon>Priapulus</taxon>
    </lineage>
</organism>
<dbReference type="GeneID" id="4466902"/>
<evidence type="ECO:0000313" key="19">
    <source>
        <dbReference type="RefSeq" id="YP_850995.1"/>
    </source>
</evidence>
<evidence type="ECO:0000256" key="10">
    <source>
        <dbReference type="ARBA" id="ARBA00022989"/>
    </source>
</evidence>
<evidence type="ECO:0000256" key="15">
    <source>
        <dbReference type="ARBA" id="ARBA00049551"/>
    </source>
</evidence>
<evidence type="ECO:0000313" key="17">
    <source>
        <dbReference type="EMBL" id="ABE03636.1"/>
    </source>
</evidence>
<protein>
    <recommendedName>
        <fullName evidence="4">NADH-ubiquinone oxidoreductase chain 6</fullName>
        <ecNumber evidence="3">7.1.1.2</ecNumber>
    </recommendedName>
    <alternativeName>
        <fullName evidence="14">NADH dehydrogenase subunit 6</fullName>
    </alternativeName>
</protein>
<proteinExistence type="inferred from homology"/>
<comment type="subcellular location">
    <subcellularLocation>
        <location evidence="1">Mitochondrion membrane</location>
        <topology evidence="1">Multi-pass membrane protein</topology>
    </subcellularLocation>
</comment>
<dbReference type="EC" id="7.1.1.2" evidence="3"/>
<evidence type="ECO:0000256" key="11">
    <source>
        <dbReference type="ARBA" id="ARBA00023027"/>
    </source>
</evidence>
<dbReference type="RefSeq" id="YP_850995.1">
    <property type="nucleotide sequence ID" value="NC_008557.1"/>
</dbReference>
<feature type="transmembrane region" description="Helical" evidence="16">
    <location>
        <begin position="79"/>
        <end position="98"/>
    </location>
</feature>
<reference evidence="17 18" key="1">
    <citation type="journal article" date="2006" name="Evol. Dev.">
        <title>Mitogenomics and phylogenomics reveal priapulid worms as extant models of the ancestral Ecdysozoan.</title>
        <authorList>
            <person name="Webster B.L."/>
            <person name="Copley R.R."/>
            <person name="Jenner R.A."/>
            <person name="Mackenzie-Dodds J.A."/>
            <person name="Bourlat S.J."/>
            <person name="Rota-Stabelli O."/>
            <person name="Littlewood D.T."/>
            <person name="Telford M.J."/>
        </authorList>
    </citation>
    <scope>NUCLEOTIDE SEQUENCE</scope>
</reference>
<keyword evidence="6" id="KW-0679">Respiratory chain</keyword>
<gene>
    <name evidence="17" type="primary">nad6</name>
    <name evidence="19" type="synonym">ND6</name>
    <name evidence="19" type="ORF">KEG42_p11</name>
</gene>
<dbReference type="EMBL" id="DQ463747">
    <property type="protein sequence ID" value="ABE03636.1"/>
    <property type="molecule type" value="Genomic_DNA"/>
</dbReference>
<evidence type="ECO:0000256" key="16">
    <source>
        <dbReference type="SAM" id="Phobius"/>
    </source>
</evidence>
<reference evidence="19" key="3">
    <citation type="submission" date="2025-05" db="UniProtKB">
        <authorList>
            <consortium name="RefSeq"/>
        </authorList>
    </citation>
    <scope>IDENTIFICATION</scope>
</reference>
<dbReference type="GO" id="GO:0031966">
    <property type="term" value="C:mitochondrial membrane"/>
    <property type="evidence" value="ECO:0007669"/>
    <property type="project" value="UniProtKB-SubCell"/>
</dbReference>
<evidence type="ECO:0000313" key="18">
    <source>
        <dbReference type="Proteomes" id="UP000695022"/>
    </source>
</evidence>
<accession>A0MCU1</accession>
<evidence type="ECO:0000256" key="13">
    <source>
        <dbReference type="ARBA" id="ARBA00023136"/>
    </source>
</evidence>
<evidence type="ECO:0000256" key="5">
    <source>
        <dbReference type="ARBA" id="ARBA00022448"/>
    </source>
</evidence>
<evidence type="ECO:0000256" key="6">
    <source>
        <dbReference type="ARBA" id="ARBA00022660"/>
    </source>
</evidence>
<dbReference type="GO" id="GO:0008137">
    <property type="term" value="F:NADH dehydrogenase (ubiquinone) activity"/>
    <property type="evidence" value="ECO:0007669"/>
    <property type="project" value="UniProtKB-EC"/>
</dbReference>
<evidence type="ECO:0000256" key="14">
    <source>
        <dbReference type="ARBA" id="ARBA00031019"/>
    </source>
</evidence>
<evidence type="ECO:0000256" key="9">
    <source>
        <dbReference type="ARBA" id="ARBA00022982"/>
    </source>
</evidence>
<evidence type="ECO:0000256" key="7">
    <source>
        <dbReference type="ARBA" id="ARBA00022692"/>
    </source>
</evidence>
<keyword evidence="9" id="KW-0249">Electron transport</keyword>
<dbReference type="AlphaFoldDB" id="A0MCU1"/>
<evidence type="ECO:0000256" key="12">
    <source>
        <dbReference type="ARBA" id="ARBA00023128"/>
    </source>
</evidence>
<dbReference type="Proteomes" id="UP000695022">
    <property type="component" value="Mitochondrion MT"/>
</dbReference>
<evidence type="ECO:0000256" key="8">
    <source>
        <dbReference type="ARBA" id="ARBA00022967"/>
    </source>
</evidence>
<dbReference type="OMA" id="WFSYVLF"/>
<keyword evidence="10 16" id="KW-1133">Transmembrane helix</keyword>
<keyword evidence="18" id="KW-1185">Reference proteome</keyword>
<evidence type="ECO:0000256" key="1">
    <source>
        <dbReference type="ARBA" id="ARBA00004225"/>
    </source>
</evidence>